<keyword evidence="5 9" id="KW-0812">Transmembrane</keyword>
<evidence type="ECO:0000256" key="4">
    <source>
        <dbReference type="ARBA" id="ARBA00022519"/>
    </source>
</evidence>
<comment type="caution">
    <text evidence="11">The sequence shown here is derived from an EMBL/GenBank/DDBJ whole genome shotgun (WGS) entry which is preliminary data.</text>
</comment>
<organism evidence="11 12">
    <name type="scientific">Bacillus aerolatus</name>
    <dbReference type="NCBI Taxonomy" id="2653354"/>
    <lineage>
        <taxon>Bacteria</taxon>
        <taxon>Bacillati</taxon>
        <taxon>Bacillota</taxon>
        <taxon>Bacilli</taxon>
        <taxon>Bacillales</taxon>
        <taxon>Bacillaceae</taxon>
        <taxon>Bacillus</taxon>
    </lineage>
</organism>
<dbReference type="PANTHER" id="PTHR35011:SF2">
    <property type="entry name" value="2,3-DIKETO-L-GULONATE TRAP TRANSPORTER SMALL PERMEASE PROTEIN YIAM"/>
    <property type="match status" value="1"/>
</dbReference>
<protein>
    <submittedName>
        <fullName evidence="11">TRAP transporter small permease subunit</fullName>
    </submittedName>
</protein>
<feature type="domain" description="Tripartite ATP-independent periplasmic transporters DctQ component" evidence="10">
    <location>
        <begin position="27"/>
        <end position="156"/>
    </location>
</feature>
<evidence type="ECO:0000256" key="6">
    <source>
        <dbReference type="ARBA" id="ARBA00022989"/>
    </source>
</evidence>
<reference evidence="11 12" key="1">
    <citation type="submission" date="2019-10" db="EMBL/GenBank/DDBJ databases">
        <title>Bacillus aerolatum sp. nov., isolated from bioaerosol of sport playgrounds.</title>
        <authorList>
            <person name="Chen P."/>
            <person name="Zhang G."/>
        </authorList>
    </citation>
    <scope>NUCLEOTIDE SEQUENCE [LARGE SCALE GENOMIC DNA]</scope>
    <source>
        <strain evidence="11 12">CX253</strain>
    </source>
</reference>
<dbReference type="PANTHER" id="PTHR35011">
    <property type="entry name" value="2,3-DIKETO-L-GULONATE TRAP TRANSPORTER SMALL PERMEASE PROTEIN YIAM"/>
    <property type="match status" value="1"/>
</dbReference>
<dbReference type="AlphaFoldDB" id="A0A6I1FGC4"/>
<dbReference type="Pfam" id="PF04290">
    <property type="entry name" value="DctQ"/>
    <property type="match status" value="1"/>
</dbReference>
<feature type="transmembrane region" description="Helical" evidence="9">
    <location>
        <begin position="90"/>
        <end position="110"/>
    </location>
</feature>
<keyword evidence="7 9" id="KW-0472">Membrane</keyword>
<dbReference type="GO" id="GO:0022857">
    <property type="term" value="F:transmembrane transporter activity"/>
    <property type="evidence" value="ECO:0007669"/>
    <property type="project" value="TreeGrafter"/>
</dbReference>
<keyword evidence="2" id="KW-0813">Transport</keyword>
<name>A0A6I1FGC4_9BACI</name>
<dbReference type="Proteomes" id="UP000429595">
    <property type="component" value="Unassembled WGS sequence"/>
</dbReference>
<evidence type="ECO:0000256" key="7">
    <source>
        <dbReference type="ARBA" id="ARBA00023136"/>
    </source>
</evidence>
<feature type="transmembrane region" description="Helical" evidence="9">
    <location>
        <begin position="130"/>
        <end position="150"/>
    </location>
</feature>
<feature type="transmembrane region" description="Helical" evidence="9">
    <location>
        <begin position="51"/>
        <end position="69"/>
    </location>
</feature>
<evidence type="ECO:0000256" key="3">
    <source>
        <dbReference type="ARBA" id="ARBA00022475"/>
    </source>
</evidence>
<gene>
    <name evidence="11" type="ORF">F9802_09520</name>
</gene>
<feature type="transmembrane region" description="Helical" evidence="9">
    <location>
        <begin position="12"/>
        <end position="39"/>
    </location>
</feature>
<accession>A0A6I1FGC4</accession>
<keyword evidence="3" id="KW-1003">Cell membrane</keyword>
<keyword evidence="4" id="KW-0997">Cell inner membrane</keyword>
<evidence type="ECO:0000256" key="1">
    <source>
        <dbReference type="ARBA" id="ARBA00004429"/>
    </source>
</evidence>
<dbReference type="EMBL" id="WEIO01000004">
    <property type="protein sequence ID" value="KAB7707234.1"/>
    <property type="molecule type" value="Genomic_DNA"/>
</dbReference>
<proteinExistence type="inferred from homology"/>
<sequence length="182" mass="20673">MDYMMKRLSSWILNVDNIFASISLVLIISVTVVGVFMRFIVGEPLQWTEEMTLALFVWFTFLGASVVTKEDGHVGIDFFVEKFNPAFKKAAFLFREIVLLFLNAFVFVYLGTQLTTQAAAKLTPVLRISYVYIDIAIVLSGVFATIHIISRMINTWNKNKEHSTIREEENGFQSGSQKEAKA</sequence>
<evidence type="ECO:0000256" key="9">
    <source>
        <dbReference type="SAM" id="Phobius"/>
    </source>
</evidence>
<keyword evidence="6 9" id="KW-1133">Transmembrane helix</keyword>
<evidence type="ECO:0000256" key="8">
    <source>
        <dbReference type="ARBA" id="ARBA00038436"/>
    </source>
</evidence>
<evidence type="ECO:0000313" key="12">
    <source>
        <dbReference type="Proteomes" id="UP000429595"/>
    </source>
</evidence>
<keyword evidence="12" id="KW-1185">Reference proteome</keyword>
<dbReference type="InterPro" id="IPR055348">
    <property type="entry name" value="DctQ"/>
</dbReference>
<dbReference type="GO" id="GO:0005886">
    <property type="term" value="C:plasma membrane"/>
    <property type="evidence" value="ECO:0007669"/>
    <property type="project" value="UniProtKB-SubCell"/>
</dbReference>
<comment type="subcellular location">
    <subcellularLocation>
        <location evidence="1">Cell inner membrane</location>
        <topology evidence="1">Multi-pass membrane protein</topology>
    </subcellularLocation>
</comment>
<dbReference type="InterPro" id="IPR007387">
    <property type="entry name" value="TRAP_DctQ"/>
</dbReference>
<evidence type="ECO:0000256" key="5">
    <source>
        <dbReference type="ARBA" id="ARBA00022692"/>
    </source>
</evidence>
<comment type="similarity">
    <text evidence="8">Belongs to the TRAP transporter small permease family.</text>
</comment>
<evidence type="ECO:0000259" key="10">
    <source>
        <dbReference type="Pfam" id="PF04290"/>
    </source>
</evidence>
<evidence type="ECO:0000313" key="11">
    <source>
        <dbReference type="EMBL" id="KAB7707234.1"/>
    </source>
</evidence>
<evidence type="ECO:0000256" key="2">
    <source>
        <dbReference type="ARBA" id="ARBA00022448"/>
    </source>
</evidence>
<dbReference type="GO" id="GO:0015740">
    <property type="term" value="P:C4-dicarboxylate transport"/>
    <property type="evidence" value="ECO:0007669"/>
    <property type="project" value="TreeGrafter"/>
</dbReference>